<accession>A0A6F7NTV2</accession>
<dbReference type="Proteomes" id="UP000025227">
    <property type="component" value="Unplaced"/>
</dbReference>
<sequence length="156" mass="17638">MMLITSTVLLPLVHTVAGTVCQATPMKTVYNLTLPVPIEEQLQKDGYVIGNNQTTFAVYYDGFPNVLKPDRFKAVCVAGLKNSPVRHCVNITYINGEKGGHNITEKEFQMFYQYCHNVILPNSHKVKPEEEDDFDTGKDESKQELQELEQLAEEES</sequence>
<dbReference type="AlphaFoldDB" id="A0A6F7NTV2"/>
<name>A0A6F7NTV2_HAECO</name>
<reference evidence="4 5" key="1">
    <citation type="submission" date="2020-12" db="UniProtKB">
        <authorList>
            <consortium name="WormBaseParasite"/>
        </authorList>
    </citation>
    <scope>IDENTIFICATION</scope>
    <source>
        <strain evidence="4 5">MHco3</strain>
    </source>
</reference>
<protein>
    <submittedName>
        <fullName evidence="4 5">Secreted protein</fullName>
    </submittedName>
</protein>
<evidence type="ECO:0000313" key="5">
    <source>
        <dbReference type="WBParaSite" id="HCON_00026100-00001"/>
    </source>
</evidence>
<feature type="chain" id="PRO_5044631412" evidence="2">
    <location>
        <begin position="19"/>
        <end position="156"/>
    </location>
</feature>
<dbReference type="WBParaSite" id="HCON_00026100-00001">
    <property type="protein sequence ID" value="HCON_00026100-00001"/>
    <property type="gene ID" value="HCON_00026100"/>
</dbReference>
<feature type="compositionally biased region" description="Basic and acidic residues" evidence="1">
    <location>
        <begin position="135"/>
        <end position="145"/>
    </location>
</feature>
<feature type="signal peptide" evidence="2">
    <location>
        <begin position="1"/>
        <end position="18"/>
    </location>
</feature>
<feature type="compositionally biased region" description="Acidic residues" evidence="1">
    <location>
        <begin position="146"/>
        <end position="156"/>
    </location>
</feature>
<evidence type="ECO:0000256" key="2">
    <source>
        <dbReference type="SAM" id="SignalP"/>
    </source>
</evidence>
<evidence type="ECO:0000256" key="1">
    <source>
        <dbReference type="SAM" id="MobiDB-lite"/>
    </source>
</evidence>
<dbReference type="WBParaSite" id="HCON_00026050-00001">
    <property type="protein sequence ID" value="HCON_00026050-00001"/>
    <property type="gene ID" value="HCON_00026050"/>
</dbReference>
<evidence type="ECO:0000313" key="3">
    <source>
        <dbReference type="Proteomes" id="UP000025227"/>
    </source>
</evidence>
<feature type="region of interest" description="Disordered" evidence="1">
    <location>
        <begin position="125"/>
        <end position="156"/>
    </location>
</feature>
<proteinExistence type="predicted"/>
<evidence type="ECO:0000313" key="4">
    <source>
        <dbReference type="WBParaSite" id="HCON_00026050-00001"/>
    </source>
</evidence>
<organism evidence="3 4">
    <name type="scientific">Haemonchus contortus</name>
    <name type="common">Barber pole worm</name>
    <dbReference type="NCBI Taxonomy" id="6289"/>
    <lineage>
        <taxon>Eukaryota</taxon>
        <taxon>Metazoa</taxon>
        <taxon>Ecdysozoa</taxon>
        <taxon>Nematoda</taxon>
        <taxon>Chromadorea</taxon>
        <taxon>Rhabditida</taxon>
        <taxon>Rhabditina</taxon>
        <taxon>Rhabditomorpha</taxon>
        <taxon>Strongyloidea</taxon>
        <taxon>Trichostrongylidae</taxon>
        <taxon>Haemonchus</taxon>
    </lineage>
</organism>
<keyword evidence="3" id="KW-1185">Reference proteome</keyword>
<keyword evidence="2" id="KW-0732">Signal</keyword>